<dbReference type="InterPro" id="IPR008271">
    <property type="entry name" value="Ser/Thr_kinase_AS"/>
</dbReference>
<dbReference type="GO" id="GO:0005524">
    <property type="term" value="F:ATP binding"/>
    <property type="evidence" value="ECO:0007669"/>
    <property type="project" value="UniProtKB-UniRule"/>
</dbReference>
<keyword evidence="10 17" id="KW-0472">Membrane</keyword>
<dbReference type="OrthoDB" id="4062651at2759"/>
<feature type="compositionally biased region" description="Low complexity" evidence="16">
    <location>
        <begin position="626"/>
        <end position="646"/>
    </location>
</feature>
<keyword evidence="7" id="KW-0418">Kinase</keyword>
<evidence type="ECO:0000256" key="2">
    <source>
        <dbReference type="ARBA" id="ARBA00022527"/>
    </source>
</evidence>
<evidence type="ECO:0000256" key="9">
    <source>
        <dbReference type="ARBA" id="ARBA00022989"/>
    </source>
</evidence>
<protein>
    <submittedName>
        <fullName evidence="20">Green fluorescent protein-like</fullName>
    </submittedName>
</protein>
<evidence type="ECO:0000256" key="16">
    <source>
        <dbReference type="SAM" id="MobiDB-lite"/>
    </source>
</evidence>
<dbReference type="Gene3D" id="2.10.25.10">
    <property type="entry name" value="Laminin"/>
    <property type="match status" value="1"/>
</dbReference>
<evidence type="ECO:0000256" key="3">
    <source>
        <dbReference type="ARBA" id="ARBA00022679"/>
    </source>
</evidence>
<evidence type="ECO:0000256" key="8">
    <source>
        <dbReference type="ARBA" id="ARBA00022840"/>
    </source>
</evidence>
<comment type="subcellular location">
    <subcellularLocation>
        <location evidence="1">Membrane</location>
        <topology evidence="1">Single-pass membrane protein</topology>
    </subcellularLocation>
</comment>
<gene>
    <name evidence="20" type="ORF">DEO72_LG11g3597</name>
</gene>
<evidence type="ECO:0000256" key="14">
    <source>
        <dbReference type="ARBA" id="ARBA00056804"/>
    </source>
</evidence>
<reference evidence="20 21" key="1">
    <citation type="submission" date="2019-04" db="EMBL/GenBank/DDBJ databases">
        <title>An improved genome assembly and genetic linkage map for asparagus bean, Vigna unguiculata ssp. sesquipedialis.</title>
        <authorList>
            <person name="Xia Q."/>
            <person name="Zhang R."/>
            <person name="Dong Y."/>
        </authorList>
    </citation>
    <scope>NUCLEOTIDE SEQUENCE [LARGE SCALE GENOMIC DNA]</scope>
    <source>
        <tissue evidence="20">Leaf</tissue>
    </source>
</reference>
<dbReference type="PANTHER" id="PTHR46008:SF62">
    <property type="entry name" value="PROTEIN KINASE DOMAIN-CONTAINING PROTEIN"/>
    <property type="match status" value="1"/>
</dbReference>
<dbReference type="InterPro" id="IPR000719">
    <property type="entry name" value="Prot_kinase_dom"/>
</dbReference>
<keyword evidence="6 15" id="KW-0547">Nucleotide-binding</keyword>
<evidence type="ECO:0000259" key="19">
    <source>
        <dbReference type="PROSITE" id="PS50011"/>
    </source>
</evidence>
<evidence type="ECO:0000256" key="1">
    <source>
        <dbReference type="ARBA" id="ARBA00004167"/>
    </source>
</evidence>
<dbReference type="SMART" id="SM00220">
    <property type="entry name" value="S_TKc"/>
    <property type="match status" value="1"/>
</dbReference>
<feature type="compositionally biased region" description="Low complexity" evidence="16">
    <location>
        <begin position="685"/>
        <end position="706"/>
    </location>
</feature>
<dbReference type="Gramene" id="Vigun09g242900.1.v1.2">
    <property type="protein sequence ID" value="Vigun09g242900.1.v1.2"/>
    <property type="gene ID" value="Vigun09g242900.v1.2"/>
</dbReference>
<accession>A0A4D6NRP9</accession>
<evidence type="ECO:0000256" key="12">
    <source>
        <dbReference type="ARBA" id="ARBA00047558"/>
    </source>
</evidence>
<dbReference type="Pfam" id="PF00069">
    <property type="entry name" value="Pkinase"/>
    <property type="match status" value="1"/>
</dbReference>
<feature type="chain" id="PRO_5020027248" evidence="18">
    <location>
        <begin position="29"/>
        <end position="706"/>
    </location>
</feature>
<feature type="compositionally biased region" description="Polar residues" evidence="16">
    <location>
        <begin position="669"/>
        <end position="684"/>
    </location>
</feature>
<dbReference type="FunFam" id="3.30.200.20:FF:000481">
    <property type="entry name" value="Wall-associated receptor kinase-like 14"/>
    <property type="match status" value="1"/>
</dbReference>
<evidence type="ECO:0000256" key="6">
    <source>
        <dbReference type="ARBA" id="ARBA00022741"/>
    </source>
</evidence>
<name>A0A4D6NRP9_VIGUN</name>
<evidence type="ECO:0000256" key="17">
    <source>
        <dbReference type="SAM" id="Phobius"/>
    </source>
</evidence>
<keyword evidence="4 17" id="KW-0812">Transmembrane</keyword>
<keyword evidence="21" id="KW-1185">Reference proteome</keyword>
<dbReference type="FunFam" id="1.10.510.10:FF:000161">
    <property type="entry name" value="Wall-associated receptor kinase-like 20"/>
    <property type="match status" value="1"/>
</dbReference>
<dbReference type="GO" id="GO:0004674">
    <property type="term" value="F:protein serine/threonine kinase activity"/>
    <property type="evidence" value="ECO:0007669"/>
    <property type="project" value="UniProtKB-KW"/>
</dbReference>
<keyword evidence="3" id="KW-0808">Transferase</keyword>
<comment type="catalytic activity">
    <reaction evidence="12">
        <text>L-seryl-[protein] + ATP = O-phospho-L-seryl-[protein] + ADP + H(+)</text>
        <dbReference type="Rhea" id="RHEA:17989"/>
        <dbReference type="Rhea" id="RHEA-COMP:9863"/>
        <dbReference type="Rhea" id="RHEA-COMP:11604"/>
        <dbReference type="ChEBI" id="CHEBI:15378"/>
        <dbReference type="ChEBI" id="CHEBI:29999"/>
        <dbReference type="ChEBI" id="CHEBI:30616"/>
        <dbReference type="ChEBI" id="CHEBI:83421"/>
        <dbReference type="ChEBI" id="CHEBI:456216"/>
    </reaction>
</comment>
<feature type="transmembrane region" description="Helical" evidence="17">
    <location>
        <begin position="270"/>
        <end position="294"/>
    </location>
</feature>
<dbReference type="Proteomes" id="UP000501690">
    <property type="component" value="Linkage Group LG11"/>
</dbReference>
<feature type="domain" description="Protein kinase" evidence="19">
    <location>
        <begin position="334"/>
        <end position="613"/>
    </location>
</feature>
<sequence>MITTQKYPLFLFTLVVGELISFIPLTSAQLQHHECRQTCGSSDPFPYPFGFSSGCLIRLNCTAGRASVGEFPIQKVTIYSIIVTIEAQCSRPFDTFRQLFSHKYAPTSRNVILLDNCTGTPLPCSIPGNLIRTHFESVGCSDPAADNLTCYFENKTSGFLNRRELDPTGCKYFTSSLSFPDVTSVSGEPLSLEVNTIELGWWVQGDRCPCSDHANCTTLQSPVDGKQGFRCACRDGFVGDGFLAGTGCRKASSCNPAKYLSGRCGGTTRFIVLIGGFVVGVSLIITACSLCCFFRRRTKLRVTKSTKRRLTEATGNNGVPIYPYKDIERATNSFSEKQRLGTGAYGTVYAGKLYSDEWVAIKRIKHRDTDSIEQVMNEIKLLSSVSHTNLVRLLGCSIEYGEQILVYEFMPNGTLSQHLQKERGQGLPWSVRLTIATETAQAIAHLHSAINPPIYHRDIKSSNILLDHNFRSKVADFGLSRLGMTEISHISTAPQGTPGYVDPQYHQDFHLSDKSDVYSFGVVLVEIISGLKVVDFSRPPNEVNLASLAADRIGKGLLDEIIDPFLEPEARSDARTLSAIHKVAELAFRCLAFHRDMRPSMTEVACELEQLRLSQWTTLGDNNGATSTELSSCSSSSNESEKPLSTTAKNVGEKGKGYLKIQTRPITLKSLQRPNSNSPVSVQDQELWLSEQSSPSSNSFPSKSFD</sequence>
<evidence type="ECO:0000256" key="7">
    <source>
        <dbReference type="ARBA" id="ARBA00022777"/>
    </source>
</evidence>
<dbReference type="SUPFAM" id="SSF56112">
    <property type="entry name" value="Protein kinase-like (PK-like)"/>
    <property type="match status" value="1"/>
</dbReference>
<keyword evidence="9 17" id="KW-1133">Transmembrane helix</keyword>
<evidence type="ECO:0000256" key="10">
    <source>
        <dbReference type="ARBA" id="ARBA00023136"/>
    </source>
</evidence>
<evidence type="ECO:0000313" key="21">
    <source>
        <dbReference type="Proteomes" id="UP000501690"/>
    </source>
</evidence>
<dbReference type="PROSITE" id="PS00107">
    <property type="entry name" value="PROTEIN_KINASE_ATP"/>
    <property type="match status" value="1"/>
</dbReference>
<evidence type="ECO:0000256" key="11">
    <source>
        <dbReference type="ARBA" id="ARBA00023180"/>
    </source>
</evidence>
<dbReference type="EMBL" id="CP039355">
    <property type="protein sequence ID" value="QCE16580.1"/>
    <property type="molecule type" value="Genomic_DNA"/>
</dbReference>
<proteinExistence type="predicted"/>
<keyword evidence="2" id="KW-0723">Serine/threonine-protein kinase</keyword>
<dbReference type="GO" id="GO:0005886">
    <property type="term" value="C:plasma membrane"/>
    <property type="evidence" value="ECO:0007669"/>
    <property type="project" value="UniProtKB-ARBA"/>
</dbReference>
<evidence type="ECO:0000256" key="4">
    <source>
        <dbReference type="ARBA" id="ARBA00022692"/>
    </source>
</evidence>
<keyword evidence="8 15" id="KW-0067">ATP-binding</keyword>
<comment type="catalytic activity">
    <reaction evidence="13">
        <text>L-threonyl-[protein] + ATP = O-phospho-L-threonyl-[protein] + ADP + H(+)</text>
        <dbReference type="Rhea" id="RHEA:46608"/>
        <dbReference type="Rhea" id="RHEA-COMP:11060"/>
        <dbReference type="Rhea" id="RHEA-COMP:11605"/>
        <dbReference type="ChEBI" id="CHEBI:15378"/>
        <dbReference type="ChEBI" id="CHEBI:30013"/>
        <dbReference type="ChEBI" id="CHEBI:30616"/>
        <dbReference type="ChEBI" id="CHEBI:61977"/>
        <dbReference type="ChEBI" id="CHEBI:456216"/>
    </reaction>
</comment>
<evidence type="ECO:0000256" key="13">
    <source>
        <dbReference type="ARBA" id="ARBA00047951"/>
    </source>
</evidence>
<dbReference type="Gene3D" id="3.30.200.20">
    <property type="entry name" value="Phosphorylase Kinase, domain 1"/>
    <property type="match status" value="1"/>
</dbReference>
<feature type="signal peptide" evidence="18">
    <location>
        <begin position="1"/>
        <end position="28"/>
    </location>
</feature>
<organism evidence="20 21">
    <name type="scientific">Vigna unguiculata</name>
    <name type="common">Cowpea</name>
    <dbReference type="NCBI Taxonomy" id="3917"/>
    <lineage>
        <taxon>Eukaryota</taxon>
        <taxon>Viridiplantae</taxon>
        <taxon>Streptophyta</taxon>
        <taxon>Embryophyta</taxon>
        <taxon>Tracheophyta</taxon>
        <taxon>Spermatophyta</taxon>
        <taxon>Magnoliopsida</taxon>
        <taxon>eudicotyledons</taxon>
        <taxon>Gunneridae</taxon>
        <taxon>Pentapetalae</taxon>
        <taxon>rosids</taxon>
        <taxon>fabids</taxon>
        <taxon>Fabales</taxon>
        <taxon>Fabaceae</taxon>
        <taxon>Papilionoideae</taxon>
        <taxon>50 kb inversion clade</taxon>
        <taxon>NPAAA clade</taxon>
        <taxon>indigoferoid/millettioid clade</taxon>
        <taxon>Phaseoleae</taxon>
        <taxon>Vigna</taxon>
    </lineage>
</organism>
<evidence type="ECO:0000256" key="18">
    <source>
        <dbReference type="SAM" id="SignalP"/>
    </source>
</evidence>
<dbReference type="AlphaFoldDB" id="A0A4D6NRP9"/>
<dbReference type="Gene3D" id="1.10.510.10">
    <property type="entry name" value="Transferase(Phosphotransferase) domain 1"/>
    <property type="match status" value="1"/>
</dbReference>
<dbReference type="PROSITE" id="PS00108">
    <property type="entry name" value="PROTEIN_KINASE_ST"/>
    <property type="match status" value="1"/>
</dbReference>
<dbReference type="InterPro" id="IPR017441">
    <property type="entry name" value="Protein_kinase_ATP_BS"/>
</dbReference>
<comment type="function">
    <text evidence="14">Serine/threonine-protein kinase that may function as a signaling receptor of extracellular matrix component.</text>
</comment>
<dbReference type="InterPro" id="IPR011009">
    <property type="entry name" value="Kinase-like_dom_sf"/>
</dbReference>
<keyword evidence="5 18" id="KW-0732">Signal</keyword>
<dbReference type="FunFam" id="2.10.25.10:FF:000836">
    <property type="entry name" value="Wall-associated receptor kinase-like 14 isoform A"/>
    <property type="match status" value="1"/>
</dbReference>
<evidence type="ECO:0000256" key="5">
    <source>
        <dbReference type="ARBA" id="ARBA00022729"/>
    </source>
</evidence>
<dbReference type="PROSITE" id="PS50011">
    <property type="entry name" value="PROTEIN_KINASE_DOM"/>
    <property type="match status" value="1"/>
</dbReference>
<evidence type="ECO:0000256" key="15">
    <source>
        <dbReference type="PROSITE-ProRule" id="PRU10141"/>
    </source>
</evidence>
<keyword evidence="11" id="KW-0325">Glycoprotein</keyword>
<dbReference type="PANTHER" id="PTHR46008">
    <property type="entry name" value="LEAF RUST 10 DISEASE-RESISTANCE LOCUS RECEPTOR-LIKE PROTEIN KINASE-LIKE 1.4"/>
    <property type="match status" value="1"/>
</dbReference>
<feature type="region of interest" description="Disordered" evidence="16">
    <location>
        <begin position="625"/>
        <end position="706"/>
    </location>
</feature>
<evidence type="ECO:0000313" key="20">
    <source>
        <dbReference type="EMBL" id="QCE16580.1"/>
    </source>
</evidence>
<feature type="binding site" evidence="15">
    <location>
        <position position="362"/>
    </location>
    <ligand>
        <name>ATP</name>
        <dbReference type="ChEBI" id="CHEBI:30616"/>
    </ligand>
</feature>